<evidence type="ECO:0000313" key="1">
    <source>
        <dbReference type="EMBL" id="SFI06013.1"/>
    </source>
</evidence>
<reference evidence="1 2" key="1">
    <citation type="submission" date="2016-10" db="EMBL/GenBank/DDBJ databases">
        <authorList>
            <person name="de Groot N.N."/>
        </authorList>
    </citation>
    <scope>NUCLEOTIDE SEQUENCE [LARGE SCALE GENOMIC DNA]</scope>
    <source>
        <strain evidence="1 2">DSM 26000</strain>
    </source>
</reference>
<keyword evidence="2" id="KW-1185">Reference proteome</keyword>
<accession>A0A1I3F4B8</accession>
<dbReference type="AlphaFoldDB" id="A0A1I3F4B8"/>
<organism evidence="1 2">
    <name type="scientific">Halpernia frigidisoli</name>
    <dbReference type="NCBI Taxonomy" id="1125876"/>
    <lineage>
        <taxon>Bacteria</taxon>
        <taxon>Pseudomonadati</taxon>
        <taxon>Bacteroidota</taxon>
        <taxon>Flavobacteriia</taxon>
        <taxon>Flavobacteriales</taxon>
        <taxon>Weeksellaceae</taxon>
        <taxon>Chryseobacterium group</taxon>
        <taxon>Halpernia</taxon>
    </lineage>
</organism>
<gene>
    <name evidence="1" type="ORF">SAMN05443292_1146</name>
</gene>
<protein>
    <submittedName>
        <fullName evidence="1">Uncharacterized protein</fullName>
    </submittedName>
</protein>
<evidence type="ECO:0000313" key="2">
    <source>
        <dbReference type="Proteomes" id="UP000198931"/>
    </source>
</evidence>
<name>A0A1I3F4B8_9FLAO</name>
<sequence>MQNFAARLDDEFLYFHLNHPTTSLGLSGNPFFAFKKKIDSTFYLFLFEPSKFVPRFENGRRKSCHKKYIKVLSTKSNAAKKKSNKKEKPKLLF</sequence>
<proteinExistence type="predicted"/>
<dbReference type="Proteomes" id="UP000198931">
    <property type="component" value="Unassembled WGS sequence"/>
</dbReference>
<dbReference type="STRING" id="1125876.SAMN05443292_1146"/>
<dbReference type="EMBL" id="FOQT01000002">
    <property type="protein sequence ID" value="SFI06013.1"/>
    <property type="molecule type" value="Genomic_DNA"/>
</dbReference>